<organism evidence="1">
    <name type="scientific">uncultured bacterium</name>
    <name type="common">gcode 4</name>
    <dbReference type="NCBI Taxonomy" id="1234023"/>
    <lineage>
        <taxon>Bacteria</taxon>
        <taxon>environmental samples</taxon>
    </lineage>
</organism>
<dbReference type="AlphaFoldDB" id="K1YDP7"/>
<name>K1YDP7_9BACT</name>
<dbReference type="EMBL" id="AMFJ01034072">
    <property type="protein sequence ID" value="EKD30378.1"/>
    <property type="molecule type" value="Genomic_DNA"/>
</dbReference>
<evidence type="ECO:0000313" key="1">
    <source>
        <dbReference type="EMBL" id="EKD30378.1"/>
    </source>
</evidence>
<sequence length="356" mass="40081">MKKPLIIAITVWLFAVSAGAFYFWNTPQKSSNNLASYKNLWQETFRSYQSGVTKIPKKGKFDFEMASMATGSGEALTRLWNMEFREKFSSLAIAILGDYDFESAEHPSLDATMKMYLNKRSFGAGDIDIGVHIDGNGMVAYTLNNLKRNALEFLGVPPDMIDSLMLSFDENKGKMITSGTEAELLRGVIAAITEASKDSPLKENSKEEEQKIIAAFLDDEVIEVTSGEQKDEDITTLTFRLNPDNTIRFLNNVATILGGDNTEKRFDGDVEFFKSFTIAGTMDIQDARVIDSHILTEIPVSSLDPATLEKRYDLLKLENQLIYPNPERFDIDLTSLISSQSTPDNKLQFHFRWLIK</sequence>
<accession>K1YDP7</accession>
<comment type="caution">
    <text evidence="1">The sequence shown here is derived from an EMBL/GenBank/DDBJ whole genome shotgun (WGS) entry which is preliminary data.</text>
</comment>
<proteinExistence type="predicted"/>
<gene>
    <name evidence="1" type="ORF">ACD_78C00072G0002</name>
</gene>
<protein>
    <submittedName>
        <fullName evidence="1">Uncharacterized protein</fullName>
    </submittedName>
</protein>
<reference evidence="1" key="1">
    <citation type="journal article" date="2012" name="Science">
        <title>Fermentation, hydrogen, and sulfur metabolism in multiple uncultivated bacterial phyla.</title>
        <authorList>
            <person name="Wrighton K.C."/>
            <person name="Thomas B.C."/>
            <person name="Sharon I."/>
            <person name="Miller C.S."/>
            <person name="Castelle C.J."/>
            <person name="VerBerkmoes N.C."/>
            <person name="Wilkins M.J."/>
            <person name="Hettich R.L."/>
            <person name="Lipton M.S."/>
            <person name="Williams K.H."/>
            <person name="Long P.E."/>
            <person name="Banfield J.F."/>
        </authorList>
    </citation>
    <scope>NUCLEOTIDE SEQUENCE [LARGE SCALE GENOMIC DNA]</scope>
</reference>